<sequence>MKDIARIRLARLADSDALLDIYRPYISMTWLTTEEEVPTSAAFQARVAAIIDQYPYVVAEVGDEICGYAYAHRHRDRPAYDWSAELSIYLDDDWSGYGLGKLLYGTVIQLLEYQHVQTVYGMIVRDNEPSAGLHYGLGFTPIARYTKVAYKRGAWLDLVLFERHIGDHPIPPAPFIPIDRVTKDTVDHILTVASRTFVSELEQKPMRRSK</sequence>
<keyword evidence="2" id="KW-0808">Transferase</keyword>
<dbReference type="GO" id="GO:0016747">
    <property type="term" value="F:acyltransferase activity, transferring groups other than amino-acyl groups"/>
    <property type="evidence" value="ECO:0007669"/>
    <property type="project" value="InterPro"/>
</dbReference>
<dbReference type="AlphaFoldDB" id="A0A1G6YQN1"/>
<dbReference type="Proteomes" id="UP000198995">
    <property type="component" value="Unassembled WGS sequence"/>
</dbReference>
<feature type="domain" description="N-acetyltransferase" evidence="1">
    <location>
        <begin position="5"/>
        <end position="162"/>
    </location>
</feature>
<evidence type="ECO:0000313" key="2">
    <source>
        <dbReference type="EMBL" id="SDD92611.1"/>
    </source>
</evidence>
<reference evidence="2 3" key="1">
    <citation type="submission" date="2016-10" db="EMBL/GenBank/DDBJ databases">
        <authorList>
            <person name="de Groot N.N."/>
        </authorList>
    </citation>
    <scope>NUCLEOTIDE SEQUENCE [LARGE SCALE GENOMIC DNA]</scope>
    <source>
        <strain evidence="2 3">DSM 20475</strain>
    </source>
</reference>
<proteinExistence type="predicted"/>
<dbReference type="PANTHER" id="PTHR43072:SF8">
    <property type="entry name" value="ACYLTRANSFERASE FABY-RELATED"/>
    <property type="match status" value="1"/>
</dbReference>
<evidence type="ECO:0000313" key="3">
    <source>
        <dbReference type="Proteomes" id="UP000198995"/>
    </source>
</evidence>
<dbReference type="RefSeq" id="WP_091792142.1">
    <property type="nucleotide sequence ID" value="NZ_FNAF01000010.1"/>
</dbReference>
<dbReference type="PANTHER" id="PTHR43072">
    <property type="entry name" value="N-ACETYLTRANSFERASE"/>
    <property type="match status" value="1"/>
</dbReference>
<protein>
    <submittedName>
        <fullName evidence="2">Phosphinothricin acetyltransferase</fullName>
    </submittedName>
</protein>
<dbReference type="InterPro" id="IPR000182">
    <property type="entry name" value="GNAT_dom"/>
</dbReference>
<dbReference type="SUPFAM" id="SSF55729">
    <property type="entry name" value="Acyl-CoA N-acyltransferases (Nat)"/>
    <property type="match status" value="1"/>
</dbReference>
<evidence type="ECO:0000259" key="1">
    <source>
        <dbReference type="PROSITE" id="PS51186"/>
    </source>
</evidence>
<dbReference type="STRING" id="2741.SAMN04489866_11046"/>
<dbReference type="CDD" id="cd04301">
    <property type="entry name" value="NAT_SF"/>
    <property type="match status" value="1"/>
</dbReference>
<dbReference type="Gene3D" id="3.40.630.30">
    <property type="match status" value="1"/>
</dbReference>
<dbReference type="OrthoDB" id="9798006at2"/>
<dbReference type="InterPro" id="IPR016181">
    <property type="entry name" value="Acyl_CoA_acyltransferase"/>
</dbReference>
<keyword evidence="3" id="KW-1185">Reference proteome</keyword>
<organism evidence="2 3">
    <name type="scientific">Peptococcus niger</name>
    <dbReference type="NCBI Taxonomy" id="2741"/>
    <lineage>
        <taxon>Bacteria</taxon>
        <taxon>Bacillati</taxon>
        <taxon>Bacillota</taxon>
        <taxon>Clostridia</taxon>
        <taxon>Eubacteriales</taxon>
        <taxon>Peptococcaceae</taxon>
        <taxon>Peptococcus</taxon>
    </lineage>
</organism>
<dbReference type="PROSITE" id="PS51186">
    <property type="entry name" value="GNAT"/>
    <property type="match status" value="1"/>
</dbReference>
<name>A0A1G6YQN1_PEPNI</name>
<gene>
    <name evidence="2" type="ORF">SAMN04489866_11046</name>
</gene>
<dbReference type="Pfam" id="PF13420">
    <property type="entry name" value="Acetyltransf_4"/>
    <property type="match status" value="1"/>
</dbReference>
<dbReference type="EMBL" id="FNAF01000010">
    <property type="protein sequence ID" value="SDD92611.1"/>
    <property type="molecule type" value="Genomic_DNA"/>
</dbReference>
<accession>A0A1G6YQN1</accession>